<proteinExistence type="predicted"/>
<organism evidence="1 2">
    <name type="scientific">Belliella calami</name>
    <dbReference type="NCBI Taxonomy" id="2923436"/>
    <lineage>
        <taxon>Bacteria</taxon>
        <taxon>Pseudomonadati</taxon>
        <taxon>Bacteroidota</taxon>
        <taxon>Cytophagia</taxon>
        <taxon>Cytophagales</taxon>
        <taxon>Cyclobacteriaceae</taxon>
        <taxon>Belliella</taxon>
    </lineage>
</organism>
<dbReference type="RefSeq" id="WP_241276556.1">
    <property type="nucleotide sequence ID" value="NZ_JAKZGS010000027.1"/>
</dbReference>
<evidence type="ECO:0000313" key="1">
    <source>
        <dbReference type="EMBL" id="MCH7400063.1"/>
    </source>
</evidence>
<dbReference type="EMBL" id="JAKZGS010000027">
    <property type="protein sequence ID" value="MCH7400063.1"/>
    <property type="molecule type" value="Genomic_DNA"/>
</dbReference>
<sequence length="248" mass="29298">MEKREKWFRNRGYLHLSPKLDLDSYSDAVKKKVSDPDYVKSHSFFPLIHSFLKERRFKLNQKTGKKSHIDHKGKSTAKIRPLHFASHLDSMIFGYYADQLKELYEEALLKSPKVSECITAYRQIPLDSEKNKSTIHFAKEAFDHIKSQVIKEDECVVLKFDIKKYFSSINHKLLKESWCELLEVSKLPEDHYKVFKASTKFSYVLKDELRERSAFKGRKAGFDEKKLSENRKKGIESFFENAKDFREV</sequence>
<reference evidence="1" key="1">
    <citation type="submission" date="2022-03" db="EMBL/GenBank/DDBJ databases">
        <title>De novo assembled genomes of Belliella spp. (Cyclobacteriaceae) strains.</title>
        <authorList>
            <person name="Szabo A."/>
            <person name="Korponai K."/>
            <person name="Felfoldi T."/>
        </authorList>
    </citation>
    <scope>NUCLEOTIDE SEQUENCE</scope>
    <source>
        <strain evidence="1">DSM 107340</strain>
    </source>
</reference>
<comment type="caution">
    <text evidence="1">The sequence shown here is derived from an EMBL/GenBank/DDBJ whole genome shotgun (WGS) entry which is preliminary data.</text>
</comment>
<gene>
    <name evidence="1" type="ORF">MM236_18860</name>
</gene>
<dbReference type="InterPro" id="IPR043502">
    <property type="entry name" value="DNA/RNA_pol_sf"/>
</dbReference>
<dbReference type="Proteomes" id="UP001165488">
    <property type="component" value="Unassembled WGS sequence"/>
</dbReference>
<evidence type="ECO:0000313" key="2">
    <source>
        <dbReference type="Proteomes" id="UP001165488"/>
    </source>
</evidence>
<evidence type="ECO:0008006" key="3">
    <source>
        <dbReference type="Google" id="ProtNLM"/>
    </source>
</evidence>
<dbReference type="SUPFAM" id="SSF56672">
    <property type="entry name" value="DNA/RNA polymerases"/>
    <property type="match status" value="1"/>
</dbReference>
<keyword evidence="2" id="KW-1185">Reference proteome</keyword>
<accession>A0ABS9UU90</accession>
<name>A0ABS9UU90_9BACT</name>
<protein>
    <recommendedName>
        <fullName evidence="3">Reverse transcriptase domain-containing protein</fullName>
    </recommendedName>
</protein>